<dbReference type="EMBL" id="MJUW02000017">
    <property type="protein sequence ID" value="OQD46921.1"/>
    <property type="molecule type" value="Genomic_DNA"/>
</dbReference>
<dbReference type="Pfam" id="PF07690">
    <property type="entry name" value="MFS_1"/>
    <property type="match status" value="1"/>
</dbReference>
<dbReference type="Proteomes" id="UP000242219">
    <property type="component" value="Unassembled WGS sequence"/>
</dbReference>
<evidence type="ECO:0000259" key="5">
    <source>
        <dbReference type="PROSITE" id="PS50850"/>
    </source>
</evidence>
<evidence type="ECO:0000256" key="1">
    <source>
        <dbReference type="ARBA" id="ARBA00022692"/>
    </source>
</evidence>
<dbReference type="PANTHER" id="PTHR43129">
    <property type="entry name" value="FOSMIDOMYCIN RESISTANCE PROTEIN"/>
    <property type="match status" value="1"/>
</dbReference>
<dbReference type="GO" id="GO:0022857">
    <property type="term" value="F:transmembrane transporter activity"/>
    <property type="evidence" value="ECO:0007669"/>
    <property type="project" value="InterPro"/>
</dbReference>
<feature type="transmembrane region" description="Helical" evidence="4">
    <location>
        <begin position="90"/>
        <end position="107"/>
    </location>
</feature>
<feature type="transmembrane region" description="Helical" evidence="4">
    <location>
        <begin position="381"/>
        <end position="401"/>
    </location>
</feature>
<feature type="transmembrane region" description="Helical" evidence="4">
    <location>
        <begin position="59"/>
        <end position="83"/>
    </location>
</feature>
<evidence type="ECO:0000256" key="4">
    <source>
        <dbReference type="SAM" id="Phobius"/>
    </source>
</evidence>
<evidence type="ECO:0000313" key="7">
    <source>
        <dbReference type="Proteomes" id="UP000242219"/>
    </source>
</evidence>
<accession>A0A1V6M3E4</accession>
<name>A0A1V6M3E4_9BACT</name>
<organism evidence="6 7">
    <name type="scientific">Candidatus Brocadia sapporoensis</name>
    <dbReference type="NCBI Taxonomy" id="392547"/>
    <lineage>
        <taxon>Bacteria</taxon>
        <taxon>Pseudomonadati</taxon>
        <taxon>Planctomycetota</taxon>
        <taxon>Candidatus Brocadiia</taxon>
        <taxon>Candidatus Brocadiales</taxon>
        <taxon>Candidatus Brocadiaceae</taxon>
        <taxon>Candidatus Brocadia</taxon>
    </lineage>
</organism>
<dbReference type="AlphaFoldDB" id="A0A1V6M3E4"/>
<keyword evidence="3 4" id="KW-0472">Membrane</keyword>
<feature type="transmembrane region" description="Helical" evidence="4">
    <location>
        <begin position="353"/>
        <end position="375"/>
    </location>
</feature>
<evidence type="ECO:0000256" key="2">
    <source>
        <dbReference type="ARBA" id="ARBA00022989"/>
    </source>
</evidence>
<feature type="transmembrane region" description="Helical" evidence="4">
    <location>
        <begin position="179"/>
        <end position="198"/>
    </location>
</feature>
<dbReference type="Gene3D" id="1.20.1250.20">
    <property type="entry name" value="MFS general substrate transporter like domains"/>
    <property type="match status" value="2"/>
</dbReference>
<dbReference type="InterPro" id="IPR020846">
    <property type="entry name" value="MFS_dom"/>
</dbReference>
<proteinExistence type="predicted"/>
<dbReference type="GO" id="GO:0005886">
    <property type="term" value="C:plasma membrane"/>
    <property type="evidence" value="ECO:0007669"/>
    <property type="project" value="TreeGrafter"/>
</dbReference>
<dbReference type="CDD" id="cd17478">
    <property type="entry name" value="MFS_FsR"/>
    <property type="match status" value="1"/>
</dbReference>
<reference evidence="6 7" key="1">
    <citation type="journal article" date="2016" name="Genome Announc.">
        <title>Draft Genome Sequence of the Anaerobic Ammonium-Oxidizing Bacterium 'Candidatus Brocadia sp. 40'.</title>
        <authorList>
            <person name="Ali M."/>
            <person name="Haroon M.F."/>
            <person name="Narita Y."/>
            <person name="Zhang L."/>
            <person name="Rangel Shaw D."/>
            <person name="Okabe S."/>
            <person name="Saikaly P.E."/>
        </authorList>
    </citation>
    <scope>NUCLEOTIDE SEQUENCE [LARGE SCALE GENOMIC DNA]</scope>
    <source>
        <strain evidence="6 7">40</strain>
    </source>
</reference>
<comment type="caution">
    <text evidence="6">The sequence shown here is derived from an EMBL/GenBank/DDBJ whole genome shotgun (WGS) entry which is preliminary data.</text>
</comment>
<dbReference type="InterPro" id="IPR011701">
    <property type="entry name" value="MFS"/>
</dbReference>
<feature type="transmembrane region" description="Helical" evidence="4">
    <location>
        <begin position="152"/>
        <end position="173"/>
    </location>
</feature>
<protein>
    <submittedName>
        <fullName evidence="6">MFS transporter</fullName>
    </submittedName>
</protein>
<dbReference type="PROSITE" id="PS50850">
    <property type="entry name" value="MFS"/>
    <property type="match status" value="1"/>
</dbReference>
<keyword evidence="1 4" id="KW-0812">Transmembrane</keyword>
<feature type="transmembrane region" description="Helical" evidence="4">
    <location>
        <begin position="113"/>
        <end position="131"/>
    </location>
</feature>
<dbReference type="PANTHER" id="PTHR43129:SF1">
    <property type="entry name" value="FOSMIDOMYCIN RESISTANCE PROTEIN"/>
    <property type="match status" value="1"/>
</dbReference>
<sequence>MKRTKAFKRRLKKLKNKRSNGSVFSILFSLSTAHLINDSLQSVFPSIYPLLKANYSLSFIQIGLITLSYQLTASILQPVVGWFTDKKPQPYSLTIGMCFTLTSLLSLAYSRSFAGVLISGILVGIGSSIFHPESSRIARYASGGRAGLAQSIFQMGGNAGMAIGPLLAASIIVPFGQRYIAFFSILAFIAAIILWRTGSWSKRQNFQKKRLTNLYRQNINNISRYKIALALGILMVLMFSKFFYMASMQNYLTFYLIHHFGVSIQSSQIFLFIFLIAVASGTIIGGPLSDRFGIKMVIWISIIGIAPFAVLLPYVNLVWTVVLTVFIGIILASAFPAIIVYGQELIPEKLGMVSGLFFGFAFGMGAVGSAALGALADKIDIEFVFKICSFLPLLGLFAGFLPNIEHFSNNGQKVLKKP</sequence>
<feature type="transmembrane region" description="Helical" evidence="4">
    <location>
        <begin position="225"/>
        <end position="244"/>
    </location>
</feature>
<feature type="domain" description="Major facilitator superfamily (MFS) profile" evidence="5">
    <location>
        <begin position="26"/>
        <end position="407"/>
    </location>
</feature>
<keyword evidence="7" id="KW-1185">Reference proteome</keyword>
<dbReference type="InterPro" id="IPR036259">
    <property type="entry name" value="MFS_trans_sf"/>
</dbReference>
<feature type="transmembrane region" description="Helical" evidence="4">
    <location>
        <begin position="296"/>
        <end position="315"/>
    </location>
</feature>
<gene>
    <name evidence="6" type="ORF">BIY37_00490</name>
</gene>
<keyword evidence="2 4" id="KW-1133">Transmembrane helix</keyword>
<evidence type="ECO:0000256" key="3">
    <source>
        <dbReference type="ARBA" id="ARBA00023136"/>
    </source>
</evidence>
<feature type="transmembrane region" description="Helical" evidence="4">
    <location>
        <begin position="321"/>
        <end position="341"/>
    </location>
</feature>
<evidence type="ECO:0000313" key="6">
    <source>
        <dbReference type="EMBL" id="OQD46921.1"/>
    </source>
</evidence>
<dbReference type="SUPFAM" id="SSF103473">
    <property type="entry name" value="MFS general substrate transporter"/>
    <property type="match status" value="1"/>
</dbReference>
<feature type="transmembrane region" description="Helical" evidence="4">
    <location>
        <begin position="264"/>
        <end position="284"/>
    </location>
</feature>